<sequence length="72" mass="7824">MFNNVGRFDQIVRLLLAQVLLYAGLSVYQDTGLVVGLDIAAALLAFSAAIGFCGIYRLLNINTRPPHDHPPV</sequence>
<evidence type="ECO:0000256" key="1">
    <source>
        <dbReference type="SAM" id="Phobius"/>
    </source>
</evidence>
<feature type="domain" description="Inner membrane protein YgaP-like transmembrane" evidence="2">
    <location>
        <begin position="1"/>
        <end position="65"/>
    </location>
</feature>
<evidence type="ECO:0000259" key="2">
    <source>
        <dbReference type="Pfam" id="PF11127"/>
    </source>
</evidence>
<dbReference type="HOGENOM" id="CLU_176022_3_1_3"/>
<dbReference type="eggNOG" id="ENOG50335IR">
    <property type="taxonomic scope" value="Bacteria"/>
</dbReference>
<gene>
    <name evidence="3" type="ORF">MC7420_3075</name>
</gene>
<evidence type="ECO:0000313" key="3">
    <source>
        <dbReference type="EMBL" id="EDX77751.1"/>
    </source>
</evidence>
<keyword evidence="4" id="KW-1185">Reference proteome</keyword>
<accession>B4VK96</accession>
<dbReference type="Proteomes" id="UP000003835">
    <property type="component" value="Unassembled WGS sequence"/>
</dbReference>
<keyword evidence="1" id="KW-0812">Transmembrane</keyword>
<dbReference type="EMBL" id="DS989843">
    <property type="protein sequence ID" value="EDX77751.1"/>
    <property type="molecule type" value="Genomic_DNA"/>
</dbReference>
<evidence type="ECO:0000313" key="4">
    <source>
        <dbReference type="Proteomes" id="UP000003835"/>
    </source>
</evidence>
<protein>
    <recommendedName>
        <fullName evidence="2">Inner membrane protein YgaP-like transmembrane domain-containing protein</fullName>
    </recommendedName>
</protein>
<keyword evidence="1" id="KW-1133">Transmembrane helix</keyword>
<proteinExistence type="predicted"/>
<organism evidence="3 4">
    <name type="scientific">Coleofasciculus chthonoplastes PCC 7420</name>
    <dbReference type="NCBI Taxonomy" id="118168"/>
    <lineage>
        <taxon>Bacteria</taxon>
        <taxon>Bacillati</taxon>
        <taxon>Cyanobacteriota</taxon>
        <taxon>Cyanophyceae</taxon>
        <taxon>Coleofasciculales</taxon>
        <taxon>Coleofasciculaceae</taxon>
        <taxon>Coleofasciculus</taxon>
    </lineage>
</organism>
<dbReference type="Pfam" id="PF11127">
    <property type="entry name" value="YgaP-like_TM"/>
    <property type="match status" value="1"/>
</dbReference>
<name>B4VK96_9CYAN</name>
<dbReference type="InterPro" id="IPR021309">
    <property type="entry name" value="YgaP-like_TM"/>
</dbReference>
<feature type="transmembrane region" description="Helical" evidence="1">
    <location>
        <begin position="39"/>
        <end position="59"/>
    </location>
</feature>
<keyword evidence="1" id="KW-0472">Membrane</keyword>
<reference evidence="3 4" key="1">
    <citation type="submission" date="2008-07" db="EMBL/GenBank/DDBJ databases">
        <authorList>
            <person name="Tandeau de Marsac N."/>
            <person name="Ferriera S."/>
            <person name="Johnson J."/>
            <person name="Kravitz S."/>
            <person name="Beeson K."/>
            <person name="Sutton G."/>
            <person name="Rogers Y.-H."/>
            <person name="Friedman R."/>
            <person name="Frazier M."/>
            <person name="Venter J.C."/>
        </authorList>
    </citation>
    <scope>NUCLEOTIDE SEQUENCE [LARGE SCALE GENOMIC DNA]</scope>
    <source>
        <strain evidence="3 4">PCC 7420</strain>
    </source>
</reference>
<dbReference type="AlphaFoldDB" id="B4VK96"/>